<gene>
    <name evidence="2" type="ORF">GCM10016272_01700</name>
</gene>
<accession>A0ABQ3GLQ9</accession>
<dbReference type="PANTHER" id="PTHR35862:SF1">
    <property type="entry name" value="FELS-2 PROPHAGE PROTEIN"/>
    <property type="match status" value="1"/>
</dbReference>
<comment type="caution">
    <text evidence="2">The sequence shown here is derived from an EMBL/GenBank/DDBJ whole genome shotgun (WGS) entry which is preliminary data.</text>
</comment>
<sequence>MNNVFTAINLQGLPLPNLIKPISPEDELLEIRAEFATKFPANHPIHAALALESEPVNKILEVLAYRYSLKVSEVNRTARSLMLAYANGADLDHIGVTYYRVQRKILQVKDLTTNPVTPEILEDDTAYRDRLALSVEAETKAGSAGAYLFHALSASAQVFNATVHSPAPTEVDVYLSGQIDGDVLEQATKTVGVDQSAINEVRTALTADDVRPLTDLLRVHSATAKSYQISAVIYIKSGISPSLLLQQGLDNLRAYLRSEFKPGRRIATSRIIGALDVNGVSRIELISPATDVLVDVSQVAHCTSYDIKAMSSND</sequence>
<evidence type="ECO:0000259" key="1">
    <source>
        <dbReference type="Pfam" id="PF26079"/>
    </source>
</evidence>
<reference evidence="3" key="1">
    <citation type="journal article" date="2019" name="Int. J. Syst. Evol. Microbiol.">
        <title>The Global Catalogue of Microorganisms (GCM) 10K type strain sequencing project: providing services to taxonomists for standard genome sequencing and annotation.</title>
        <authorList>
            <consortium name="The Broad Institute Genomics Platform"/>
            <consortium name="The Broad Institute Genome Sequencing Center for Infectious Disease"/>
            <person name="Wu L."/>
            <person name="Ma J."/>
        </authorList>
    </citation>
    <scope>NUCLEOTIDE SEQUENCE [LARGE SCALE GENOMIC DNA]</scope>
    <source>
        <strain evidence="3">KCTC 42280</strain>
    </source>
</reference>
<feature type="domain" description="Baseplate J-like C-terminal" evidence="1">
    <location>
        <begin position="227"/>
        <end position="304"/>
    </location>
</feature>
<evidence type="ECO:0000313" key="2">
    <source>
        <dbReference type="EMBL" id="GHD25632.1"/>
    </source>
</evidence>
<evidence type="ECO:0000313" key="3">
    <source>
        <dbReference type="Proteomes" id="UP000610203"/>
    </source>
</evidence>
<dbReference type="Pfam" id="PF26079">
    <property type="entry name" value="Baseplate_J_C"/>
    <property type="match status" value="1"/>
</dbReference>
<name>A0ABQ3GLQ9_9GAMM</name>
<dbReference type="PANTHER" id="PTHR35862">
    <property type="entry name" value="FELS-2 PROPHAGE PROTEIN"/>
    <property type="match status" value="1"/>
</dbReference>
<dbReference type="RefSeq" id="WP_189580285.1">
    <property type="nucleotide sequence ID" value="NZ_BMZR01000001.1"/>
</dbReference>
<protein>
    <submittedName>
        <fullName evidence="2">Baseplate assembly protein</fullName>
    </submittedName>
</protein>
<dbReference type="Proteomes" id="UP000610203">
    <property type="component" value="Unassembled WGS sequence"/>
</dbReference>
<proteinExistence type="predicted"/>
<dbReference type="InterPro" id="IPR052726">
    <property type="entry name" value="Phage_Baseplate_Hub"/>
</dbReference>
<dbReference type="InterPro" id="IPR058530">
    <property type="entry name" value="Baseplate_J-like_C"/>
</dbReference>
<organism evidence="2 3">
    <name type="scientific">Psychrobacter glaciei</name>
    <dbReference type="NCBI Taxonomy" id="619771"/>
    <lineage>
        <taxon>Bacteria</taxon>
        <taxon>Pseudomonadati</taxon>
        <taxon>Pseudomonadota</taxon>
        <taxon>Gammaproteobacteria</taxon>
        <taxon>Moraxellales</taxon>
        <taxon>Moraxellaceae</taxon>
        <taxon>Psychrobacter</taxon>
    </lineage>
</organism>
<dbReference type="EMBL" id="BMZR01000001">
    <property type="protein sequence ID" value="GHD25632.1"/>
    <property type="molecule type" value="Genomic_DNA"/>
</dbReference>
<dbReference type="InterPro" id="IPR014507">
    <property type="entry name" value="Baseplate_assembly_J_pred"/>
</dbReference>
<dbReference type="PIRSF" id="PIRSF020481">
    <property type="entry name" value="BAP"/>
    <property type="match status" value="1"/>
</dbReference>
<keyword evidence="3" id="KW-1185">Reference proteome</keyword>